<organism evidence="1 2">
    <name type="scientific">Leptospira bouyouniensis</name>
    <dbReference type="NCBI Taxonomy" id="2484911"/>
    <lineage>
        <taxon>Bacteria</taxon>
        <taxon>Pseudomonadati</taxon>
        <taxon>Spirochaetota</taxon>
        <taxon>Spirochaetia</taxon>
        <taxon>Leptospirales</taxon>
        <taxon>Leptospiraceae</taxon>
        <taxon>Leptospira</taxon>
    </lineage>
</organism>
<dbReference type="RefSeq" id="WP_167881943.1">
    <property type="nucleotide sequence ID" value="NZ_RQFD01000002.1"/>
</dbReference>
<evidence type="ECO:0000313" key="2">
    <source>
        <dbReference type="Proteomes" id="UP000297617"/>
    </source>
</evidence>
<dbReference type="EMBL" id="RQFD01000002">
    <property type="protein sequence ID" value="TGK54174.1"/>
    <property type="molecule type" value="Genomic_DNA"/>
</dbReference>
<keyword evidence="2" id="KW-1185">Reference proteome</keyword>
<evidence type="ECO:0008006" key="3">
    <source>
        <dbReference type="Google" id="ProtNLM"/>
    </source>
</evidence>
<name>A0ABY2L9H3_9LEPT</name>
<evidence type="ECO:0000313" key="1">
    <source>
        <dbReference type="EMBL" id="TGK54174.1"/>
    </source>
</evidence>
<protein>
    <recommendedName>
        <fullName evidence="3">DUF2207 domain-containing protein</fullName>
    </recommendedName>
</protein>
<proteinExistence type="predicted"/>
<dbReference type="Proteomes" id="UP000297617">
    <property type="component" value="Unassembled WGS sequence"/>
</dbReference>
<reference evidence="2" key="1">
    <citation type="journal article" date="2019" name="PLoS Negl. Trop. Dis.">
        <title>Revisiting the worldwide diversity of Leptospira species in the environment.</title>
        <authorList>
            <person name="Vincent A.T."/>
            <person name="Schiettekatte O."/>
            <person name="Bourhy P."/>
            <person name="Veyrier F.J."/>
            <person name="Picardeau M."/>
        </authorList>
    </citation>
    <scope>NUCLEOTIDE SEQUENCE [LARGE SCALE GENOMIC DNA]</scope>
    <source>
        <strain evidence="2">201800295</strain>
    </source>
</reference>
<comment type="caution">
    <text evidence="1">The sequence shown here is derived from an EMBL/GenBank/DDBJ whole genome shotgun (WGS) entry which is preliminary data.</text>
</comment>
<gene>
    <name evidence="1" type="ORF">EHQ10_00410</name>
</gene>
<accession>A0ABY2L9H3</accession>
<sequence length="217" mass="26311">MKISLIRYLLFTIIVSNFSCLQIRDQFNIYFDSDFYGVWYDSKLLPQFRNSDNSKGSYHIRVTLAFKLWEDERGKQFEYHSAGLHAPDEFFYFINFRTERDGRYFRMYTRPVEVPNQEQIIFEFKILPSGELCITRTQLEIDRIAVNDLGGCKIRFSKSEPDIAPWNWNDVWHPSDEYSPLYRNNWNNREWIKNKQARYEELLKVWNGVEPAKWKER</sequence>